<organism evidence="2 3">
    <name type="scientific">Caerostris extrusa</name>
    <name type="common">Bark spider</name>
    <name type="synonym">Caerostris bankana</name>
    <dbReference type="NCBI Taxonomy" id="172846"/>
    <lineage>
        <taxon>Eukaryota</taxon>
        <taxon>Metazoa</taxon>
        <taxon>Ecdysozoa</taxon>
        <taxon>Arthropoda</taxon>
        <taxon>Chelicerata</taxon>
        <taxon>Arachnida</taxon>
        <taxon>Araneae</taxon>
        <taxon>Araneomorphae</taxon>
        <taxon>Entelegynae</taxon>
        <taxon>Araneoidea</taxon>
        <taxon>Araneidae</taxon>
        <taxon>Caerostris</taxon>
    </lineage>
</organism>
<evidence type="ECO:0000256" key="1">
    <source>
        <dbReference type="SAM" id="MobiDB-lite"/>
    </source>
</evidence>
<reference evidence="2 3" key="1">
    <citation type="submission" date="2021-06" db="EMBL/GenBank/DDBJ databases">
        <title>Caerostris extrusa draft genome.</title>
        <authorList>
            <person name="Kono N."/>
            <person name="Arakawa K."/>
        </authorList>
    </citation>
    <scope>NUCLEOTIDE SEQUENCE [LARGE SCALE GENOMIC DNA]</scope>
</reference>
<proteinExistence type="predicted"/>
<keyword evidence="3" id="KW-1185">Reference proteome</keyword>
<feature type="region of interest" description="Disordered" evidence="1">
    <location>
        <begin position="1"/>
        <end position="38"/>
    </location>
</feature>
<evidence type="ECO:0000313" key="2">
    <source>
        <dbReference type="EMBL" id="GIY08063.1"/>
    </source>
</evidence>
<protein>
    <submittedName>
        <fullName evidence="2">Uncharacterized protein</fullName>
    </submittedName>
</protein>
<accession>A0AAV4QDF9</accession>
<gene>
    <name evidence="2" type="ORF">CEXT_78061</name>
</gene>
<comment type="caution">
    <text evidence="2">The sequence shown here is derived from an EMBL/GenBank/DDBJ whole genome shotgun (WGS) entry which is preliminary data.</text>
</comment>
<evidence type="ECO:0000313" key="3">
    <source>
        <dbReference type="Proteomes" id="UP001054945"/>
    </source>
</evidence>
<feature type="compositionally biased region" description="Basic and acidic residues" evidence="1">
    <location>
        <begin position="10"/>
        <end position="22"/>
    </location>
</feature>
<dbReference type="EMBL" id="BPLR01006193">
    <property type="protein sequence ID" value="GIY08063.1"/>
    <property type="molecule type" value="Genomic_DNA"/>
</dbReference>
<dbReference type="AlphaFoldDB" id="A0AAV4QDF9"/>
<name>A0AAV4QDF9_CAEEX</name>
<sequence length="115" mass="12813">MTFRQPKRSRSSEKKTEKEGVDPFHTPTGDKGVGMSGVYPNTPYIRNTVATHLRADDLVRTGGRGRLRGGLHEDGDEGCDAKKTTLTFFGISVGVDSHGVFIRRLSYIVWSERCR</sequence>
<dbReference type="Proteomes" id="UP001054945">
    <property type="component" value="Unassembled WGS sequence"/>
</dbReference>